<evidence type="ECO:0000259" key="2">
    <source>
        <dbReference type="Pfam" id="PF13635"/>
    </source>
</evidence>
<accession>A8ZSA8</accession>
<proteinExistence type="predicted"/>
<dbReference type="AlphaFoldDB" id="A8ZSA8"/>
<dbReference type="STRING" id="96561.Dole_1841"/>
<dbReference type="PANTHER" id="PTHR43566:SF1">
    <property type="entry name" value="AAA+ ATPASE DOMAIN-CONTAINING PROTEIN"/>
    <property type="match status" value="1"/>
</dbReference>
<gene>
    <name evidence="3" type="ordered locus">Dole_1841</name>
</gene>
<dbReference type="HOGENOM" id="CLU_057663_0_0_7"/>
<dbReference type="SUPFAM" id="SSF52540">
    <property type="entry name" value="P-loop containing nucleoside triphosphate hydrolases"/>
    <property type="match status" value="1"/>
</dbReference>
<evidence type="ECO:0000313" key="4">
    <source>
        <dbReference type="Proteomes" id="UP000008561"/>
    </source>
</evidence>
<dbReference type="InterPro" id="IPR041682">
    <property type="entry name" value="AAA_14"/>
</dbReference>
<dbReference type="InterPro" id="IPR025420">
    <property type="entry name" value="DUF4143"/>
</dbReference>
<dbReference type="Gene3D" id="3.40.50.300">
    <property type="entry name" value="P-loop containing nucleotide triphosphate hydrolases"/>
    <property type="match status" value="1"/>
</dbReference>
<keyword evidence="4" id="KW-1185">Reference proteome</keyword>
<dbReference type="InterPro" id="IPR027417">
    <property type="entry name" value="P-loop_NTPase"/>
</dbReference>
<sequence>MKNFERSLVPLLVGELEKKQTVFQVLTGPRQVGKTTIARQVMDKLPFPFIYASADSPLPPGPEWVETQWRRAEVEADRSGGPVLLVLDEAQKVRGWSEILKSKWDAAIRTARDIRLLVLGSSALLIQAGLSESLTGRFFLHRCSHWPFQECVDAFGWDLPQWLYFGGYPGAAVFCHDESKWKRYVTDSLIETVLARDVLQLQKITKPTLLRHLFALAATFPAQILSYNKMLGQLQDVGNTTTIAHYLRMLETAFLVSGLELFSRGSVRKRGSSPKLVLWNNALVNALSNRSFDESIADAIWWGRLVENAVGGYLVNMLPPADYTITYWRDGNREVDFVITRGAKLWAIEVKSGRSGKTSGLESFRSRYKGARTLVVGDNGIPLQEFFATPAEIWFSPDVS</sequence>
<dbReference type="Pfam" id="PF13173">
    <property type="entry name" value="AAA_14"/>
    <property type="match status" value="1"/>
</dbReference>
<feature type="domain" description="AAA" evidence="1">
    <location>
        <begin position="25"/>
        <end position="150"/>
    </location>
</feature>
<name>A8ZSA8_DESOH</name>
<evidence type="ECO:0000313" key="3">
    <source>
        <dbReference type="EMBL" id="ABW67645.1"/>
    </source>
</evidence>
<dbReference type="RefSeq" id="WP_012175258.1">
    <property type="nucleotide sequence ID" value="NC_009943.1"/>
</dbReference>
<dbReference type="OrthoDB" id="9783412at2"/>
<dbReference type="KEGG" id="dol:Dole_1841"/>
<dbReference type="eggNOG" id="COG1373">
    <property type="taxonomic scope" value="Bacteria"/>
</dbReference>
<organism evidence="3 4">
    <name type="scientific">Desulfosudis oleivorans (strain DSM 6200 / JCM 39069 / Hxd3)</name>
    <name type="common">Desulfococcus oleovorans</name>
    <dbReference type="NCBI Taxonomy" id="96561"/>
    <lineage>
        <taxon>Bacteria</taxon>
        <taxon>Pseudomonadati</taxon>
        <taxon>Thermodesulfobacteriota</taxon>
        <taxon>Desulfobacteria</taxon>
        <taxon>Desulfobacterales</taxon>
        <taxon>Desulfosudaceae</taxon>
        <taxon>Desulfosudis</taxon>
    </lineage>
</organism>
<dbReference type="PANTHER" id="PTHR43566">
    <property type="entry name" value="CONSERVED PROTEIN"/>
    <property type="match status" value="1"/>
</dbReference>
<dbReference type="Pfam" id="PF13635">
    <property type="entry name" value="DUF4143"/>
    <property type="match status" value="1"/>
</dbReference>
<evidence type="ECO:0000259" key="1">
    <source>
        <dbReference type="Pfam" id="PF13173"/>
    </source>
</evidence>
<feature type="domain" description="DUF4143" evidence="2">
    <location>
        <begin position="196"/>
        <end position="353"/>
    </location>
</feature>
<dbReference type="Proteomes" id="UP000008561">
    <property type="component" value="Chromosome"/>
</dbReference>
<reference evidence="3 4" key="1">
    <citation type="submission" date="2007-10" db="EMBL/GenBank/DDBJ databases">
        <title>Complete sequence of Desulfococcus oleovorans Hxd3.</title>
        <authorList>
            <consortium name="US DOE Joint Genome Institute"/>
            <person name="Copeland A."/>
            <person name="Lucas S."/>
            <person name="Lapidus A."/>
            <person name="Barry K."/>
            <person name="Glavina del Rio T."/>
            <person name="Dalin E."/>
            <person name="Tice H."/>
            <person name="Pitluck S."/>
            <person name="Kiss H."/>
            <person name="Brettin T."/>
            <person name="Bruce D."/>
            <person name="Detter J.C."/>
            <person name="Han C."/>
            <person name="Schmutz J."/>
            <person name="Larimer F."/>
            <person name="Land M."/>
            <person name="Hauser L."/>
            <person name="Kyrpides N."/>
            <person name="Kim E."/>
            <person name="Wawrik B."/>
            <person name="Richardson P."/>
        </authorList>
    </citation>
    <scope>NUCLEOTIDE SEQUENCE [LARGE SCALE GENOMIC DNA]</scope>
    <source>
        <strain evidence="4">DSM 6200 / JCM 39069 / Hxd3</strain>
    </source>
</reference>
<dbReference type="EMBL" id="CP000859">
    <property type="protein sequence ID" value="ABW67645.1"/>
    <property type="molecule type" value="Genomic_DNA"/>
</dbReference>
<protein>
    <submittedName>
        <fullName evidence="3">ATPase</fullName>
    </submittedName>
</protein>